<dbReference type="GO" id="GO:0009381">
    <property type="term" value="F:excinuclease ABC activity"/>
    <property type="evidence" value="ECO:0007669"/>
    <property type="project" value="UniProtKB-UniRule"/>
</dbReference>
<dbReference type="GO" id="GO:0005737">
    <property type="term" value="C:cytoplasm"/>
    <property type="evidence" value="ECO:0007669"/>
    <property type="project" value="UniProtKB-SubCell"/>
</dbReference>
<dbReference type="NCBIfam" id="NF003673">
    <property type="entry name" value="PRK05298.1"/>
    <property type="match status" value="1"/>
</dbReference>
<keyword evidence="4 13" id="KW-0547">Nucleotide-binding</keyword>
<dbReference type="HAMAP" id="MF_00204">
    <property type="entry name" value="UvrB"/>
    <property type="match status" value="1"/>
</dbReference>
<dbReference type="GO" id="GO:0005524">
    <property type="term" value="F:ATP binding"/>
    <property type="evidence" value="ECO:0007669"/>
    <property type="project" value="UniProtKB-UniRule"/>
</dbReference>
<dbReference type="InterPro" id="IPR041471">
    <property type="entry name" value="UvrB_inter"/>
</dbReference>
<dbReference type="GO" id="GO:0009380">
    <property type="term" value="C:excinuclease repair complex"/>
    <property type="evidence" value="ECO:0007669"/>
    <property type="project" value="InterPro"/>
</dbReference>
<dbReference type="SMART" id="SM00487">
    <property type="entry name" value="DEXDc"/>
    <property type="match status" value="1"/>
</dbReference>
<dbReference type="CDD" id="cd18790">
    <property type="entry name" value="SF2_C_UvrB"/>
    <property type="match status" value="1"/>
</dbReference>
<dbReference type="Pfam" id="PF04851">
    <property type="entry name" value="ResIII"/>
    <property type="match status" value="1"/>
</dbReference>
<dbReference type="InterPro" id="IPR014001">
    <property type="entry name" value="Helicase_ATP-bd"/>
</dbReference>
<keyword evidence="6 13" id="KW-0228">DNA excision</keyword>
<dbReference type="InterPro" id="IPR036876">
    <property type="entry name" value="UVR_dom_sf"/>
</dbReference>
<evidence type="ECO:0000256" key="5">
    <source>
        <dbReference type="ARBA" id="ARBA00022763"/>
    </source>
</evidence>
<dbReference type="Gene3D" id="4.10.860.10">
    <property type="entry name" value="UVR domain"/>
    <property type="match status" value="1"/>
</dbReference>
<feature type="region of interest" description="Disordered" evidence="16">
    <location>
        <begin position="138"/>
        <end position="159"/>
    </location>
</feature>
<dbReference type="Proteomes" id="UP000294547">
    <property type="component" value="Unassembled WGS sequence"/>
</dbReference>
<feature type="binding site" evidence="13">
    <location>
        <begin position="196"/>
        <end position="203"/>
    </location>
    <ligand>
        <name>ATP</name>
        <dbReference type="ChEBI" id="CHEBI:30616"/>
    </ligand>
</feature>
<evidence type="ECO:0000313" key="21">
    <source>
        <dbReference type="Proteomes" id="UP000294547"/>
    </source>
</evidence>
<feature type="domain" description="UVR" evidence="17">
    <location>
        <begin position="781"/>
        <end position="816"/>
    </location>
</feature>
<evidence type="ECO:0000256" key="9">
    <source>
        <dbReference type="ARBA" id="ARBA00023204"/>
    </source>
</evidence>
<dbReference type="Pfam" id="PF00271">
    <property type="entry name" value="Helicase_C"/>
    <property type="match status" value="1"/>
</dbReference>
<keyword evidence="9 13" id="KW-0234">DNA repair</keyword>
<dbReference type="InterPro" id="IPR006935">
    <property type="entry name" value="Helicase/UvrB_N"/>
</dbReference>
<evidence type="ECO:0000256" key="2">
    <source>
        <dbReference type="ARBA" id="ARBA00008533"/>
    </source>
</evidence>
<comment type="caution">
    <text evidence="20">The sequence shown here is derived from an EMBL/GenBank/DDBJ whole genome shotgun (WGS) entry which is preliminary data.</text>
</comment>
<dbReference type="GO" id="GO:0009432">
    <property type="term" value="P:SOS response"/>
    <property type="evidence" value="ECO:0007669"/>
    <property type="project" value="UniProtKB-UniRule"/>
</dbReference>
<dbReference type="Pfam" id="PF17757">
    <property type="entry name" value="UvrB_inter"/>
    <property type="match status" value="1"/>
</dbReference>
<keyword evidence="15" id="KW-0175">Coiled coil</keyword>
<dbReference type="NCBIfam" id="TIGR00631">
    <property type="entry name" value="uvrb"/>
    <property type="match status" value="1"/>
</dbReference>
<dbReference type="GO" id="GO:0006289">
    <property type="term" value="P:nucleotide-excision repair"/>
    <property type="evidence" value="ECO:0007669"/>
    <property type="project" value="UniProtKB-UniRule"/>
</dbReference>
<evidence type="ECO:0000259" key="19">
    <source>
        <dbReference type="PROSITE" id="PS51194"/>
    </source>
</evidence>
<evidence type="ECO:0000256" key="1">
    <source>
        <dbReference type="ARBA" id="ARBA00004496"/>
    </source>
</evidence>
<dbReference type="SMART" id="SM00490">
    <property type="entry name" value="HELICc"/>
    <property type="match status" value="1"/>
</dbReference>
<dbReference type="AlphaFoldDB" id="A0A4R6R9B3"/>
<keyword evidence="3 13" id="KW-0963">Cytoplasm</keyword>
<evidence type="ECO:0000256" key="13">
    <source>
        <dbReference type="HAMAP-Rule" id="MF_00204"/>
    </source>
</evidence>
<dbReference type="OrthoDB" id="9806651at2"/>
<comment type="similarity">
    <text evidence="2 13 14">Belongs to the UvrB family.</text>
</comment>
<gene>
    <name evidence="13" type="primary">uvrB</name>
    <name evidence="20" type="ORF">EDD54_3912</name>
</gene>
<evidence type="ECO:0000256" key="15">
    <source>
        <dbReference type="SAM" id="Coils"/>
    </source>
</evidence>
<protein>
    <recommendedName>
        <fullName evidence="12 13">UvrABC system protein B</fullName>
        <shortName evidence="13">Protein UvrB</shortName>
    </recommendedName>
    <alternativeName>
        <fullName evidence="13">Excinuclease ABC subunit B</fullName>
    </alternativeName>
</protein>
<comment type="function">
    <text evidence="13">The UvrABC repair system catalyzes the recognition and processing of DNA lesions. A damage recognition complex composed of 2 UvrA and 2 UvrB subunits scans DNA for abnormalities. Upon binding of the UvrA(2)B(2) complex to a putative damaged site, the DNA wraps around one UvrB monomer. DNA wrap is dependent on ATP binding by UvrB and probably causes local melting of the DNA helix, facilitating insertion of UvrB beta-hairpin between the DNA strands. Then UvrB probes one DNA strand for the presence of a lesion. If a lesion is found the UvrA subunits dissociate and the UvrB-DNA preincision complex is formed. This complex is subsequently bound by UvrC and the second UvrB is released. If no lesion is found, the DNA wraps around the other UvrB subunit that will check the other stand for damage.</text>
</comment>
<proteinExistence type="inferred from homology"/>
<reference evidence="20 21" key="1">
    <citation type="submission" date="2019-03" db="EMBL/GenBank/DDBJ databases">
        <title>Genomic Encyclopedia of Type Strains, Phase IV (KMG-IV): sequencing the most valuable type-strain genomes for metagenomic binning, comparative biology and taxonomic classification.</title>
        <authorList>
            <person name="Goeker M."/>
        </authorList>
    </citation>
    <scope>NUCLEOTIDE SEQUENCE [LARGE SCALE GENOMIC DNA]</scope>
    <source>
        <strain evidence="20 21">DSM 102969</strain>
    </source>
</reference>
<dbReference type="Pfam" id="PF12344">
    <property type="entry name" value="UvrB"/>
    <property type="match status" value="1"/>
</dbReference>
<name>A0A4R6R9B3_9HYPH</name>
<dbReference type="EMBL" id="SNXY01000010">
    <property type="protein sequence ID" value="TDP82643.1"/>
    <property type="molecule type" value="Genomic_DNA"/>
</dbReference>
<evidence type="ECO:0000256" key="4">
    <source>
        <dbReference type="ARBA" id="ARBA00022741"/>
    </source>
</evidence>
<feature type="coiled-coil region" evidence="15">
    <location>
        <begin position="777"/>
        <end position="816"/>
    </location>
</feature>
<sequence length="898" mass="98751">MAPRKTPSARRPDSAGDDLPSGFGEAPQPALDGIPMAGSVSDWLKDLAGADDVGADSARSRIRPPEPASAKAARTKPAKSARGTSMGASNDPKARAKGGLNPVAGMAVSLEDAAALPTGGVTATVKALEELIQGGRDLFRDGKPWTPHRPPRPEKSEGGIRFALKSEYEPKGDQPTAIAELVAGVESAEKTQVLLGVTGSGKTYTMAQVIARTNRPALVLAPNKTLAAQLYGEFKSFFPDNAVEYFVSYYDYYQPEAYVPRTDTYIEKESSINEQIDRMRHAATRALLERDDVIIVASVSCIYGIGSVETYTAMTFAITVGDRIDQRQLLADLVALQYKRQDIGFVRGTFRVRGDTVELFPAHFEDRAWRISLFGDEIEAIEEFDPLTGQKTAAMQSVKVYANSHYVTPKPTLAQASKSIKEELRHRLEELNAHGRLLEAQRLEQRTRFDLEMLEATGSCQGIENYSRYLTGRAPGEPPPTLFEYLPDEALVFIDESHVTVPQIGAMYRGDFRRKATLAEYGFRLPSCMDNRPLRFEEWDAMRPLTVAVSATPAAWELEQSGGTFAEQVIRPTGLIDPVIDVRPAKTQVDDLLGEVRQVAAKGYRTLVTVLTKRMAEDLTEYLHENGVRVRYMHSDIETLERIEILRDLRLGAFDVLVGINLLREGLDIPECALVAILDADKEGFLRSETSLIQTIGRAARNVDGRVILYADSVTGSMERAMAETERRREKQIAYNTLHGITPESVRRSIGDILQSVYEQDHVRVDTGFAEEGALVGHNLKAHMADLEKRMKEAAANLEFETAARLRDELKRLRETELAVAEDPLARQSEVEAQAGGFGGGPKYGKAGNLPPSRVRKNSLDEMTVGRTEVPVQGEAPKRPSPSTAAGTVGGRKRGLKR</sequence>
<evidence type="ECO:0000259" key="17">
    <source>
        <dbReference type="PROSITE" id="PS50151"/>
    </source>
</evidence>
<keyword evidence="21" id="KW-1185">Reference proteome</keyword>
<comment type="subcellular location">
    <subcellularLocation>
        <location evidence="1 13 14">Cytoplasm</location>
    </subcellularLocation>
</comment>
<evidence type="ECO:0000256" key="16">
    <source>
        <dbReference type="SAM" id="MobiDB-lite"/>
    </source>
</evidence>
<dbReference type="PROSITE" id="PS50151">
    <property type="entry name" value="UVR"/>
    <property type="match status" value="1"/>
</dbReference>
<dbReference type="InterPro" id="IPR004807">
    <property type="entry name" value="UvrB"/>
</dbReference>
<evidence type="ECO:0000256" key="12">
    <source>
        <dbReference type="ARBA" id="ARBA00029504"/>
    </source>
</evidence>
<keyword evidence="8 13" id="KW-0267">Excision nuclease</keyword>
<dbReference type="Pfam" id="PF02151">
    <property type="entry name" value="UVR"/>
    <property type="match status" value="1"/>
</dbReference>
<feature type="region of interest" description="Disordered" evidence="16">
    <location>
        <begin position="833"/>
        <end position="898"/>
    </location>
</feature>
<dbReference type="PROSITE" id="PS51192">
    <property type="entry name" value="HELICASE_ATP_BIND_1"/>
    <property type="match status" value="1"/>
</dbReference>
<evidence type="ECO:0000259" key="18">
    <source>
        <dbReference type="PROSITE" id="PS51192"/>
    </source>
</evidence>
<keyword evidence="5 13" id="KW-0227">DNA damage</keyword>
<keyword evidence="7 13" id="KW-0067">ATP-binding</keyword>
<dbReference type="SUPFAM" id="SSF52540">
    <property type="entry name" value="P-loop containing nucleoside triphosphate hydrolases"/>
    <property type="match status" value="2"/>
</dbReference>
<feature type="coiled-coil region" evidence="15">
    <location>
        <begin position="414"/>
        <end position="441"/>
    </location>
</feature>
<feature type="region of interest" description="Disordered" evidence="16">
    <location>
        <begin position="1"/>
        <end position="37"/>
    </location>
</feature>
<dbReference type="InterPro" id="IPR027417">
    <property type="entry name" value="P-loop_NTPase"/>
</dbReference>
<comment type="domain">
    <text evidence="13">The beta-hairpin motif is involved in DNA binding.</text>
</comment>
<dbReference type="GO" id="GO:0016887">
    <property type="term" value="F:ATP hydrolysis activity"/>
    <property type="evidence" value="ECO:0007669"/>
    <property type="project" value="InterPro"/>
</dbReference>
<evidence type="ECO:0000256" key="11">
    <source>
        <dbReference type="ARBA" id="ARBA00026033"/>
    </source>
</evidence>
<evidence type="ECO:0000256" key="14">
    <source>
        <dbReference type="RuleBase" id="RU003587"/>
    </source>
</evidence>
<comment type="subunit">
    <text evidence="11 13 14">Forms a heterotetramer with UvrA during the search for lesions. Interacts with UvrC in an incision complex.</text>
</comment>
<dbReference type="SUPFAM" id="SSF46600">
    <property type="entry name" value="C-terminal UvrC-binding domain of UvrB"/>
    <property type="match status" value="1"/>
</dbReference>
<feature type="region of interest" description="Disordered" evidence="16">
    <location>
        <begin position="52"/>
        <end position="98"/>
    </location>
</feature>
<evidence type="ECO:0000256" key="6">
    <source>
        <dbReference type="ARBA" id="ARBA00022769"/>
    </source>
</evidence>
<dbReference type="GO" id="GO:0003677">
    <property type="term" value="F:DNA binding"/>
    <property type="evidence" value="ECO:0007669"/>
    <property type="project" value="UniProtKB-UniRule"/>
</dbReference>
<evidence type="ECO:0000256" key="10">
    <source>
        <dbReference type="ARBA" id="ARBA00023236"/>
    </source>
</evidence>
<dbReference type="InterPro" id="IPR001943">
    <property type="entry name" value="UVR_dom"/>
</dbReference>
<accession>A0A4R6R9B3</accession>
<dbReference type="Gene3D" id="3.40.50.300">
    <property type="entry name" value="P-loop containing nucleotide triphosphate hydrolases"/>
    <property type="match status" value="3"/>
</dbReference>
<feature type="short sequence motif" description="Beta-hairpin" evidence="13">
    <location>
        <begin position="249"/>
        <end position="272"/>
    </location>
</feature>
<dbReference type="CDD" id="cd17916">
    <property type="entry name" value="DEXHc_UvrB"/>
    <property type="match status" value="1"/>
</dbReference>
<dbReference type="InterPro" id="IPR024759">
    <property type="entry name" value="UvrB_YAD/RRR_dom"/>
</dbReference>
<evidence type="ECO:0000256" key="7">
    <source>
        <dbReference type="ARBA" id="ARBA00022840"/>
    </source>
</evidence>
<dbReference type="InterPro" id="IPR001650">
    <property type="entry name" value="Helicase_C-like"/>
</dbReference>
<keyword evidence="10 13" id="KW-0742">SOS response</keyword>
<feature type="domain" description="Helicase ATP-binding" evidence="18">
    <location>
        <begin position="183"/>
        <end position="336"/>
    </location>
</feature>
<dbReference type="PROSITE" id="PS51194">
    <property type="entry name" value="HELICASE_CTER"/>
    <property type="match status" value="1"/>
</dbReference>
<evidence type="ECO:0000256" key="8">
    <source>
        <dbReference type="ARBA" id="ARBA00022881"/>
    </source>
</evidence>
<evidence type="ECO:0000313" key="20">
    <source>
        <dbReference type="EMBL" id="TDP82643.1"/>
    </source>
</evidence>
<evidence type="ECO:0000256" key="3">
    <source>
        <dbReference type="ARBA" id="ARBA00022490"/>
    </source>
</evidence>
<dbReference type="RefSeq" id="WP_126538978.1">
    <property type="nucleotide sequence ID" value="NZ_SNXY01000010.1"/>
</dbReference>
<dbReference type="PANTHER" id="PTHR24029:SF0">
    <property type="entry name" value="UVRABC SYSTEM PROTEIN B"/>
    <property type="match status" value="1"/>
</dbReference>
<feature type="domain" description="Helicase C-terminal" evidence="19">
    <location>
        <begin position="588"/>
        <end position="750"/>
    </location>
</feature>
<organism evidence="20 21">
    <name type="scientific">Oharaeibacter diazotrophicus</name>
    <dbReference type="NCBI Taxonomy" id="1920512"/>
    <lineage>
        <taxon>Bacteria</taxon>
        <taxon>Pseudomonadati</taxon>
        <taxon>Pseudomonadota</taxon>
        <taxon>Alphaproteobacteria</taxon>
        <taxon>Hyphomicrobiales</taxon>
        <taxon>Pleomorphomonadaceae</taxon>
        <taxon>Oharaeibacter</taxon>
    </lineage>
</organism>
<dbReference type="PANTHER" id="PTHR24029">
    <property type="entry name" value="UVRABC SYSTEM PROTEIN B"/>
    <property type="match status" value="1"/>
</dbReference>